<dbReference type="EMBL" id="FQUQ01000004">
    <property type="protein sequence ID" value="SHG04599.1"/>
    <property type="molecule type" value="Genomic_DNA"/>
</dbReference>
<accession>A0A1M5GLK6</accession>
<name>A0A1M5GLK6_9SPHI</name>
<organism evidence="1 2">
    <name type="scientific">Pedobacter caeni</name>
    <dbReference type="NCBI Taxonomy" id="288992"/>
    <lineage>
        <taxon>Bacteria</taxon>
        <taxon>Pseudomonadati</taxon>
        <taxon>Bacteroidota</taxon>
        <taxon>Sphingobacteriia</taxon>
        <taxon>Sphingobacteriales</taxon>
        <taxon>Sphingobacteriaceae</taxon>
        <taxon>Pedobacter</taxon>
    </lineage>
</organism>
<dbReference type="AlphaFoldDB" id="A0A1M5GLK6"/>
<dbReference type="Proteomes" id="UP000184287">
    <property type="component" value="Unassembled WGS sequence"/>
</dbReference>
<reference evidence="2" key="1">
    <citation type="submission" date="2016-11" db="EMBL/GenBank/DDBJ databases">
        <authorList>
            <person name="Varghese N."/>
            <person name="Submissions S."/>
        </authorList>
    </citation>
    <scope>NUCLEOTIDE SEQUENCE [LARGE SCALE GENOMIC DNA]</scope>
    <source>
        <strain evidence="2">DSM 16990</strain>
    </source>
</reference>
<protein>
    <submittedName>
        <fullName evidence="1">Uncharacterized protein</fullName>
    </submittedName>
</protein>
<evidence type="ECO:0000313" key="2">
    <source>
        <dbReference type="Proteomes" id="UP000184287"/>
    </source>
</evidence>
<keyword evidence="2" id="KW-1185">Reference proteome</keyword>
<proteinExistence type="predicted"/>
<sequence length="113" mass="12895">MYIKICTNQEHFVATKRSNNKHVVTKYMSPEYYPAWYGNNFTNKINFMNKLNESLKNNNTLNRAELKEVMGGKYASICDTGSWSNYDICFNCMVAYGVGLESADRQCIAVGAH</sequence>
<gene>
    <name evidence="1" type="ORF">SAMN04488522_104271</name>
</gene>
<evidence type="ECO:0000313" key="1">
    <source>
        <dbReference type="EMBL" id="SHG04599.1"/>
    </source>
</evidence>